<dbReference type="Gene3D" id="1.20.1250.10">
    <property type="match status" value="1"/>
</dbReference>
<accession>A0ABM0QMJ5</accession>
<sequence length="235" mass="26651">MRAQLTRRTLLGLVLGLLIPSMAAMGNCSSYRVLLHQLQRQADLMQDTSTLLDYYIHIQGLDTPILRGHCKERPGAFPSEGTLRGLGKRGFLRTLSATLNRVLHRLAAFQRRSPKAQYLEKLQMARLYIQGLRNNIYCISQQLDDSSEIAEPTQLGPRASPPSTPTPDAFESKLEDCRFLHGYHRFMRSVGRVFSEWEESRSQTHSPHQVLSVGARRARLSSGDNRLMPRGQLPR</sequence>
<feature type="chain" id="PRO_5047278312" evidence="5">
    <location>
        <begin position="25"/>
        <end position="235"/>
    </location>
</feature>
<reference evidence="7" key="1">
    <citation type="submission" date="2025-08" db="UniProtKB">
        <authorList>
            <consortium name="RefSeq"/>
        </authorList>
    </citation>
    <scope>IDENTIFICATION</scope>
</reference>
<dbReference type="PANTHER" id="PTHR14261">
    <property type="entry name" value="ONCOSTATIN M"/>
    <property type="match status" value="1"/>
</dbReference>
<dbReference type="SUPFAM" id="SSF47266">
    <property type="entry name" value="4-helical cytokines"/>
    <property type="match status" value="1"/>
</dbReference>
<keyword evidence="3" id="KW-0964">Secreted</keyword>
<evidence type="ECO:0000313" key="7">
    <source>
        <dbReference type="RefSeq" id="XP_008569586.1"/>
    </source>
</evidence>
<keyword evidence="2" id="KW-0202">Cytokine</keyword>
<dbReference type="Pfam" id="PF01291">
    <property type="entry name" value="LIF_OSM"/>
    <property type="match status" value="1"/>
</dbReference>
<dbReference type="SMART" id="SM00080">
    <property type="entry name" value="LIF_OSM"/>
    <property type="match status" value="1"/>
</dbReference>
<dbReference type="InterPro" id="IPR039578">
    <property type="entry name" value="OSM"/>
</dbReference>
<dbReference type="Proteomes" id="UP000694923">
    <property type="component" value="Unplaced"/>
</dbReference>
<evidence type="ECO:0000256" key="2">
    <source>
        <dbReference type="ARBA" id="ARBA00022514"/>
    </source>
</evidence>
<keyword evidence="5" id="KW-0732">Signal</keyword>
<organism evidence="6 7">
    <name type="scientific">Galeopterus variegatus</name>
    <name type="common">Malayan flying lemur</name>
    <name type="synonym">Cynocephalus variegatus</name>
    <dbReference type="NCBI Taxonomy" id="482537"/>
    <lineage>
        <taxon>Eukaryota</taxon>
        <taxon>Metazoa</taxon>
        <taxon>Chordata</taxon>
        <taxon>Craniata</taxon>
        <taxon>Vertebrata</taxon>
        <taxon>Euteleostomi</taxon>
        <taxon>Mammalia</taxon>
        <taxon>Eutheria</taxon>
        <taxon>Euarchontoglires</taxon>
        <taxon>Dermoptera</taxon>
        <taxon>Cynocephalidae</taxon>
        <taxon>Galeopterus</taxon>
    </lineage>
</organism>
<dbReference type="GeneID" id="103589406"/>
<dbReference type="PANTHER" id="PTHR14261:SF0">
    <property type="entry name" value="ONCOSTATIN-M"/>
    <property type="match status" value="1"/>
</dbReference>
<keyword evidence="6" id="KW-1185">Reference proteome</keyword>
<name>A0ABM0QMJ5_GALVR</name>
<gene>
    <name evidence="7" type="primary">OSM</name>
</gene>
<dbReference type="RefSeq" id="XP_008569586.1">
    <property type="nucleotide sequence ID" value="XM_008571364.1"/>
</dbReference>
<evidence type="ECO:0000256" key="4">
    <source>
        <dbReference type="SAM" id="MobiDB-lite"/>
    </source>
</evidence>
<evidence type="ECO:0000256" key="3">
    <source>
        <dbReference type="ARBA" id="ARBA00022525"/>
    </source>
</evidence>
<feature type="signal peptide" evidence="5">
    <location>
        <begin position="1"/>
        <end position="24"/>
    </location>
</feature>
<proteinExistence type="predicted"/>
<dbReference type="InterPro" id="IPR009079">
    <property type="entry name" value="4_helix_cytokine-like_core"/>
</dbReference>
<evidence type="ECO:0000313" key="6">
    <source>
        <dbReference type="Proteomes" id="UP000694923"/>
    </source>
</evidence>
<comment type="subcellular location">
    <subcellularLocation>
        <location evidence="1">Secreted</location>
    </subcellularLocation>
</comment>
<feature type="region of interest" description="Disordered" evidence="4">
    <location>
        <begin position="205"/>
        <end position="235"/>
    </location>
</feature>
<evidence type="ECO:0000256" key="1">
    <source>
        <dbReference type="ARBA" id="ARBA00004613"/>
    </source>
</evidence>
<protein>
    <submittedName>
        <fullName evidence="7">Oncostatin-M</fullName>
    </submittedName>
</protein>
<evidence type="ECO:0000256" key="5">
    <source>
        <dbReference type="SAM" id="SignalP"/>
    </source>
</evidence>
<feature type="region of interest" description="Disordered" evidence="4">
    <location>
        <begin position="151"/>
        <end position="170"/>
    </location>
</feature>
<dbReference type="InterPro" id="IPR001581">
    <property type="entry name" value="Leukemia_IF/oncostatin"/>
</dbReference>